<accession>A0A8H4TSN4</accession>
<keyword evidence="3" id="KW-1185">Reference proteome</keyword>
<evidence type="ECO:0000256" key="1">
    <source>
        <dbReference type="SAM" id="MobiDB-lite"/>
    </source>
</evidence>
<reference evidence="2" key="2">
    <citation type="submission" date="2020-05" db="EMBL/GenBank/DDBJ databases">
        <authorList>
            <person name="Kim H.-S."/>
            <person name="Proctor R.H."/>
            <person name="Brown D.W."/>
        </authorList>
    </citation>
    <scope>NUCLEOTIDE SEQUENCE</scope>
    <source>
        <strain evidence="2">NRRL 22465</strain>
    </source>
</reference>
<organism evidence="2 3">
    <name type="scientific">Fusarium zealandicum</name>
    <dbReference type="NCBI Taxonomy" id="1053134"/>
    <lineage>
        <taxon>Eukaryota</taxon>
        <taxon>Fungi</taxon>
        <taxon>Dikarya</taxon>
        <taxon>Ascomycota</taxon>
        <taxon>Pezizomycotina</taxon>
        <taxon>Sordariomycetes</taxon>
        <taxon>Hypocreomycetidae</taxon>
        <taxon>Hypocreales</taxon>
        <taxon>Nectriaceae</taxon>
        <taxon>Fusarium</taxon>
        <taxon>Fusarium staphyleae species complex</taxon>
    </lineage>
</organism>
<gene>
    <name evidence="2" type="ORF">FZEAL_10941</name>
</gene>
<evidence type="ECO:0000313" key="3">
    <source>
        <dbReference type="Proteomes" id="UP000635477"/>
    </source>
</evidence>
<proteinExistence type="predicted"/>
<comment type="caution">
    <text evidence="2">The sequence shown here is derived from an EMBL/GenBank/DDBJ whole genome shotgun (WGS) entry which is preliminary data.</text>
</comment>
<protein>
    <submittedName>
        <fullName evidence="2">Uncharacterized protein</fullName>
    </submittedName>
</protein>
<dbReference type="EMBL" id="JABEYC010001635">
    <property type="protein sequence ID" value="KAF4963337.1"/>
    <property type="molecule type" value="Genomic_DNA"/>
</dbReference>
<dbReference type="Proteomes" id="UP000635477">
    <property type="component" value="Unassembled WGS sequence"/>
</dbReference>
<reference evidence="2" key="1">
    <citation type="journal article" date="2020" name="BMC Genomics">
        <title>Correction to: Identification and distribution of gene clusters required for synthesis of sphingolipid metabolism inhibitors in diverse species of the filamentous fungus Fusarium.</title>
        <authorList>
            <person name="Kim H.S."/>
            <person name="Lohmar J.M."/>
            <person name="Busman M."/>
            <person name="Brown D.W."/>
            <person name="Naumann T.A."/>
            <person name="Divon H.H."/>
            <person name="Lysoe E."/>
            <person name="Uhlig S."/>
            <person name="Proctor R.H."/>
        </authorList>
    </citation>
    <scope>NUCLEOTIDE SEQUENCE</scope>
    <source>
        <strain evidence="2">NRRL 22465</strain>
    </source>
</reference>
<dbReference type="AlphaFoldDB" id="A0A8H4TSN4"/>
<feature type="region of interest" description="Disordered" evidence="1">
    <location>
        <begin position="15"/>
        <end position="77"/>
    </location>
</feature>
<evidence type="ECO:0000313" key="2">
    <source>
        <dbReference type="EMBL" id="KAF4963337.1"/>
    </source>
</evidence>
<name>A0A8H4TSN4_9HYPO</name>
<feature type="compositionally biased region" description="Basic and acidic residues" evidence="1">
    <location>
        <begin position="34"/>
        <end position="45"/>
    </location>
</feature>
<sequence>MCFGIFGSCFGFGSEPEYYESEKRGSSRRKSSSSRRESSSDYRDAPRRRHGTRSEEGMDAWAIPHKSPRRRFQNRTA</sequence>
<feature type="compositionally biased region" description="Basic residues" evidence="1">
    <location>
        <begin position="66"/>
        <end position="77"/>
    </location>
</feature>